<evidence type="ECO:0000256" key="2">
    <source>
        <dbReference type="SAM" id="SignalP"/>
    </source>
</evidence>
<evidence type="ECO:0000259" key="3">
    <source>
        <dbReference type="PROSITE" id="PS50222"/>
    </source>
</evidence>
<protein>
    <submittedName>
        <fullName evidence="5">Uncharacterized protein LOC118478901</fullName>
    </submittedName>
</protein>
<keyword evidence="1" id="KW-0106">Calcium</keyword>
<feature type="chain" id="PRO_5046057244" evidence="2">
    <location>
        <begin position="20"/>
        <end position="353"/>
    </location>
</feature>
<dbReference type="PROSITE" id="PS50222">
    <property type="entry name" value="EF_HAND_2"/>
    <property type="match status" value="1"/>
</dbReference>
<reference evidence="5" key="1">
    <citation type="submission" date="2025-08" db="UniProtKB">
        <authorList>
            <consortium name="RefSeq"/>
        </authorList>
    </citation>
    <scope>IDENTIFICATION</scope>
</reference>
<dbReference type="RefSeq" id="XP_035829264.1">
    <property type="nucleotide sequence ID" value="XM_035973371.1"/>
</dbReference>
<organism evidence="4 5">
    <name type="scientific">Aplysia californica</name>
    <name type="common">California sea hare</name>
    <dbReference type="NCBI Taxonomy" id="6500"/>
    <lineage>
        <taxon>Eukaryota</taxon>
        <taxon>Metazoa</taxon>
        <taxon>Spiralia</taxon>
        <taxon>Lophotrochozoa</taxon>
        <taxon>Mollusca</taxon>
        <taxon>Gastropoda</taxon>
        <taxon>Heterobranchia</taxon>
        <taxon>Euthyneura</taxon>
        <taxon>Tectipleura</taxon>
        <taxon>Aplysiida</taxon>
        <taxon>Aplysioidea</taxon>
        <taxon>Aplysiidae</taxon>
        <taxon>Aplysia</taxon>
    </lineage>
</organism>
<dbReference type="Gene3D" id="1.10.238.10">
    <property type="entry name" value="EF-hand"/>
    <property type="match status" value="1"/>
</dbReference>
<dbReference type="SUPFAM" id="SSF47473">
    <property type="entry name" value="EF-hand"/>
    <property type="match status" value="1"/>
</dbReference>
<dbReference type="InterPro" id="IPR018247">
    <property type="entry name" value="EF_Hand_1_Ca_BS"/>
</dbReference>
<accession>A0ABM1W3M1</accession>
<feature type="domain" description="EF-hand" evidence="3">
    <location>
        <begin position="194"/>
        <end position="229"/>
    </location>
</feature>
<dbReference type="GeneID" id="118478901"/>
<name>A0ABM1W3M1_APLCA</name>
<sequence length="353" mass="38972">MVSLAFVCFVSCVFSGAFTQTASDIPTLTDSLLGIVAAIDTNGDGQMTIPERQADFRNNFDTNNNGCVEGDEFIARFTALNFTSDFGSYVFWSVVTRNGDLDNPTCVGFNISGARTAPEIVLINANIATLTGWCENNPALYVSNSDCNQLPRACSLPTLGCYYSCFNYTLNIASQHLGPPIALPVLSQFQQQMTFEQAFDNLIRTNDQNGDGVITPAEFAKDVAIYDTNKDGCIDQLEFTARWMFVRCGGLGLSREFAEERFSFLVPFVGGPFPNCNGIPTNSFQRDFPTDPFINSQIQTLIKTCEADRSRYQTVKDCNQLLDFCVYSPKYSAYDGCKTYINGVIKGIYGFAF</sequence>
<dbReference type="InterPro" id="IPR002048">
    <property type="entry name" value="EF_hand_dom"/>
</dbReference>
<evidence type="ECO:0000256" key="1">
    <source>
        <dbReference type="ARBA" id="ARBA00022837"/>
    </source>
</evidence>
<proteinExistence type="predicted"/>
<dbReference type="InterPro" id="IPR011992">
    <property type="entry name" value="EF-hand-dom_pair"/>
</dbReference>
<dbReference type="Pfam" id="PF13202">
    <property type="entry name" value="EF-hand_5"/>
    <property type="match status" value="1"/>
</dbReference>
<dbReference type="PROSITE" id="PS00018">
    <property type="entry name" value="EF_HAND_1"/>
    <property type="match status" value="2"/>
</dbReference>
<evidence type="ECO:0000313" key="4">
    <source>
        <dbReference type="Proteomes" id="UP000694888"/>
    </source>
</evidence>
<gene>
    <name evidence="5" type="primary">LOC118478901</name>
</gene>
<keyword evidence="2" id="KW-0732">Signal</keyword>
<feature type="signal peptide" evidence="2">
    <location>
        <begin position="1"/>
        <end position="19"/>
    </location>
</feature>
<dbReference type="Proteomes" id="UP000694888">
    <property type="component" value="Unplaced"/>
</dbReference>
<keyword evidence="4" id="KW-1185">Reference proteome</keyword>
<evidence type="ECO:0000313" key="5">
    <source>
        <dbReference type="RefSeq" id="XP_035829264.1"/>
    </source>
</evidence>